<evidence type="ECO:0000313" key="2">
    <source>
        <dbReference type="Proteomes" id="UP000007076"/>
    </source>
</evidence>
<dbReference type="RefSeq" id="WP_014140538.1">
    <property type="nucleotide sequence ID" value="NC_016109.1"/>
</dbReference>
<dbReference type="STRING" id="452652.KSE_74930"/>
<gene>
    <name evidence="1" type="ordered locus">KSE_74930</name>
</gene>
<reference evidence="1 2" key="1">
    <citation type="journal article" date="2010" name="DNA Res.">
        <title>Genome sequence of Kitasatospora setae NBRC 14216T: an evolutionary snapshot of the family Streptomycetaceae.</title>
        <authorList>
            <person name="Ichikawa N."/>
            <person name="Oguchi A."/>
            <person name="Ikeda H."/>
            <person name="Ishikawa J."/>
            <person name="Kitani S."/>
            <person name="Watanabe Y."/>
            <person name="Nakamura S."/>
            <person name="Katano Y."/>
            <person name="Kishi E."/>
            <person name="Sasagawa M."/>
            <person name="Ankai A."/>
            <person name="Fukui S."/>
            <person name="Hashimoto Y."/>
            <person name="Kamata S."/>
            <person name="Otoguro M."/>
            <person name="Tanikawa S."/>
            <person name="Nihira T."/>
            <person name="Horinouchi S."/>
            <person name="Ohnishi Y."/>
            <person name="Hayakawa M."/>
            <person name="Kuzuyama T."/>
            <person name="Arisawa A."/>
            <person name="Nomoto F."/>
            <person name="Miura H."/>
            <person name="Takahashi Y."/>
            <person name="Fujita N."/>
        </authorList>
    </citation>
    <scope>NUCLEOTIDE SEQUENCE [LARGE SCALE GENOMIC DNA]</scope>
    <source>
        <strain evidence="2">ATCC 33774 / DSM 43861 / JCM 3304 / KCC A-0304 / NBRC 14216 / KM-6054</strain>
    </source>
</reference>
<dbReference type="AlphaFoldDB" id="E4NJU9"/>
<organism evidence="1 2">
    <name type="scientific">Kitasatospora setae (strain ATCC 33774 / DSM 43861 / JCM 3304 / KCC A-0304 / NBRC 14216 / KM-6054)</name>
    <name type="common">Streptomyces setae</name>
    <dbReference type="NCBI Taxonomy" id="452652"/>
    <lineage>
        <taxon>Bacteria</taxon>
        <taxon>Bacillati</taxon>
        <taxon>Actinomycetota</taxon>
        <taxon>Actinomycetes</taxon>
        <taxon>Kitasatosporales</taxon>
        <taxon>Streptomycetaceae</taxon>
        <taxon>Kitasatospora</taxon>
    </lineage>
</organism>
<dbReference type="Proteomes" id="UP000007076">
    <property type="component" value="Chromosome"/>
</dbReference>
<proteinExistence type="predicted"/>
<dbReference type="KEGG" id="ksk:KSE_74930"/>
<protein>
    <submittedName>
        <fullName evidence="1">Uncharacterized protein</fullName>
    </submittedName>
</protein>
<dbReference type="HOGENOM" id="CLU_203907_0_0_11"/>
<sequence length="82" mass="9025">MSNEMPPPTPIRCSHCGHTGLHQGFLEDDGQDSAGDVRWIPGPVERGPLGGAKRFSRARLQVDAFHCPSCGHLELFARQQLF</sequence>
<dbReference type="EMBL" id="AP010968">
    <property type="protein sequence ID" value="BAJ33247.1"/>
    <property type="molecule type" value="Genomic_DNA"/>
</dbReference>
<name>E4NJU9_KITSK</name>
<dbReference type="PATRIC" id="fig|452652.3.peg.7540"/>
<accession>E4NJU9</accession>
<evidence type="ECO:0000313" key="1">
    <source>
        <dbReference type="EMBL" id="BAJ33247.1"/>
    </source>
</evidence>
<keyword evidence="2" id="KW-1185">Reference proteome</keyword>
<dbReference type="eggNOG" id="ENOG5033EY7">
    <property type="taxonomic scope" value="Bacteria"/>
</dbReference>